<proteinExistence type="predicted"/>
<evidence type="ECO:0000313" key="1">
    <source>
        <dbReference type="EMBL" id="PNX72478.1"/>
    </source>
</evidence>
<accession>A0A2K3L1S8</accession>
<protein>
    <submittedName>
        <fullName evidence="1">Uncharacterized protein</fullName>
    </submittedName>
</protein>
<sequence>MHTLLHAISARNIQSMFLNMMEFCLEMHMVNRMETPPSFTNFRQVVL</sequence>
<dbReference type="Proteomes" id="UP000236291">
    <property type="component" value="Unassembled WGS sequence"/>
</dbReference>
<gene>
    <name evidence="1" type="ORF">L195_g028369</name>
</gene>
<organism evidence="1 2">
    <name type="scientific">Trifolium pratense</name>
    <name type="common">Red clover</name>
    <dbReference type="NCBI Taxonomy" id="57577"/>
    <lineage>
        <taxon>Eukaryota</taxon>
        <taxon>Viridiplantae</taxon>
        <taxon>Streptophyta</taxon>
        <taxon>Embryophyta</taxon>
        <taxon>Tracheophyta</taxon>
        <taxon>Spermatophyta</taxon>
        <taxon>Magnoliopsida</taxon>
        <taxon>eudicotyledons</taxon>
        <taxon>Gunneridae</taxon>
        <taxon>Pentapetalae</taxon>
        <taxon>rosids</taxon>
        <taxon>fabids</taxon>
        <taxon>Fabales</taxon>
        <taxon>Fabaceae</taxon>
        <taxon>Papilionoideae</taxon>
        <taxon>50 kb inversion clade</taxon>
        <taxon>NPAAA clade</taxon>
        <taxon>Hologalegina</taxon>
        <taxon>IRL clade</taxon>
        <taxon>Trifolieae</taxon>
        <taxon>Trifolium</taxon>
    </lineage>
</organism>
<reference evidence="1 2" key="2">
    <citation type="journal article" date="2017" name="Front. Plant Sci.">
        <title>Gene Classification and Mining of Molecular Markers Useful in Red Clover (Trifolium pratense) Breeding.</title>
        <authorList>
            <person name="Istvanek J."/>
            <person name="Dluhosova J."/>
            <person name="Dluhos P."/>
            <person name="Patkova L."/>
            <person name="Nedelnik J."/>
            <person name="Repkova J."/>
        </authorList>
    </citation>
    <scope>NUCLEOTIDE SEQUENCE [LARGE SCALE GENOMIC DNA]</scope>
    <source>
        <strain evidence="2">cv. Tatra</strain>
        <tissue evidence="1">Young leaves</tissue>
    </source>
</reference>
<dbReference type="AlphaFoldDB" id="A0A2K3L1S8"/>
<reference evidence="1 2" key="1">
    <citation type="journal article" date="2014" name="Am. J. Bot.">
        <title>Genome assembly and annotation for red clover (Trifolium pratense; Fabaceae).</title>
        <authorList>
            <person name="Istvanek J."/>
            <person name="Jaros M."/>
            <person name="Krenek A."/>
            <person name="Repkova J."/>
        </authorList>
    </citation>
    <scope>NUCLEOTIDE SEQUENCE [LARGE SCALE GENOMIC DNA]</scope>
    <source>
        <strain evidence="2">cv. Tatra</strain>
        <tissue evidence="1">Young leaves</tissue>
    </source>
</reference>
<dbReference type="EMBL" id="ASHM01024708">
    <property type="protein sequence ID" value="PNX72478.1"/>
    <property type="molecule type" value="Genomic_DNA"/>
</dbReference>
<feature type="non-terminal residue" evidence="1">
    <location>
        <position position="47"/>
    </location>
</feature>
<evidence type="ECO:0000313" key="2">
    <source>
        <dbReference type="Proteomes" id="UP000236291"/>
    </source>
</evidence>
<comment type="caution">
    <text evidence="1">The sequence shown here is derived from an EMBL/GenBank/DDBJ whole genome shotgun (WGS) entry which is preliminary data.</text>
</comment>
<name>A0A2K3L1S8_TRIPR</name>